<evidence type="ECO:0000313" key="2">
    <source>
        <dbReference type="Proteomes" id="UP000031718"/>
    </source>
</evidence>
<proteinExistence type="predicted"/>
<evidence type="ECO:0000313" key="1">
    <source>
        <dbReference type="EMBL" id="AJD82164.1"/>
    </source>
</evidence>
<accession>A0A0B5A2Y9</accession>
<sequence>MGYFSTSHKYAPGLGGAMEGEMKKILRQWRRAGIGVVRERKK</sequence>
<protein>
    <submittedName>
        <fullName evidence="1">Uncharacterized protein</fullName>
    </submittedName>
</protein>
<dbReference type="EMBL" id="KP027195">
    <property type="protein sequence ID" value="AJD82164.1"/>
    <property type="molecule type" value="Genomic_DNA"/>
</dbReference>
<reference evidence="1 2" key="1">
    <citation type="submission" date="2014-10" db="EMBL/GenBank/DDBJ databases">
        <authorList>
            <person name="Mackenzie J."/>
            <person name="Lekholoane M."/>
            <person name="Leqhaoe R."/>
            <person name="Mcunu Z."/>
            <person name="Mzobe Z."/>
            <person name="Rodel H."/>
            <person name="Seagreen C."/>
            <person name="Mazeka N."/>
            <person name="Larsen M.H."/>
            <person name="Rubin E.J."/>
            <person name="Russell D.A."/>
            <person name="Guerrero C.A."/>
            <person name="Bowman C.A."/>
            <person name="Jacobs-Sera D."/>
            <person name="Hendrix R.W."/>
            <person name="Hatfull G.F."/>
        </authorList>
    </citation>
    <scope>NUCLEOTIDE SEQUENCE [LARGE SCALE GENOMIC DNA]</scope>
</reference>
<name>A0A0B5A2Y9_9CAUD</name>
<dbReference type="Proteomes" id="UP000031718">
    <property type="component" value="Segment"/>
</dbReference>
<gene>
    <name evidence="1" type="primary">92</name>
    <name evidence="1" type="ORF">COSMO_92</name>
</gene>
<organism evidence="1 2">
    <name type="scientific">Mycobacterium phage Cosmo</name>
    <dbReference type="NCBI Taxonomy" id="1567467"/>
    <lineage>
        <taxon>Viruses</taxon>
        <taxon>Duplodnaviria</taxon>
        <taxon>Heunggongvirae</taxon>
        <taxon>Uroviricota</taxon>
        <taxon>Caudoviricetes</taxon>
        <taxon>Vilmaviridae</taxon>
        <taxon>Wildcatvirus</taxon>
        <taxon>Wildcatvirus wildcat</taxon>
        <taxon>Mycobacterium virus Wildcat</taxon>
    </lineage>
</organism>